<sequence length="172" mass="18461">MEQDGIVCNCGKKGCLETIASATGIVNLAIKELANGEDIGKLKEDYYKYQIVTCKQIFDAVKKADKTAIRIIDQVTFHLGFALENLANSLNPQKIVIGGGVSNAGDTLLKPLKEQFAQFAFPRVAEGVELVIAKLGNDAGVIGGAWLVKEALMNTSEQGKFSYCLGVHLLVS</sequence>
<protein>
    <submittedName>
        <fullName evidence="2">ROK family protein</fullName>
    </submittedName>
</protein>
<name>A0A561D594_9BACI</name>
<dbReference type="InterPro" id="IPR000600">
    <property type="entry name" value="ROK"/>
</dbReference>
<dbReference type="EMBL" id="VIVN01000009">
    <property type="protein sequence ID" value="TWD98524.1"/>
    <property type="molecule type" value="Genomic_DNA"/>
</dbReference>
<reference evidence="2 3" key="1">
    <citation type="submission" date="2019-06" db="EMBL/GenBank/DDBJ databases">
        <title>Sorghum-associated microbial communities from plants grown in Nebraska, USA.</title>
        <authorList>
            <person name="Schachtman D."/>
        </authorList>
    </citation>
    <scope>NUCLEOTIDE SEQUENCE [LARGE SCALE GENOMIC DNA]</scope>
    <source>
        <strain evidence="2 3">2482</strain>
    </source>
</reference>
<evidence type="ECO:0000313" key="3">
    <source>
        <dbReference type="Proteomes" id="UP000319671"/>
    </source>
</evidence>
<evidence type="ECO:0000313" key="2">
    <source>
        <dbReference type="EMBL" id="TWD98524.1"/>
    </source>
</evidence>
<dbReference type="Gene3D" id="3.30.420.40">
    <property type="match status" value="1"/>
</dbReference>
<keyword evidence="3" id="KW-1185">Reference proteome</keyword>
<dbReference type="Proteomes" id="UP000319671">
    <property type="component" value="Unassembled WGS sequence"/>
</dbReference>
<dbReference type="Pfam" id="PF00480">
    <property type="entry name" value="ROK"/>
    <property type="match status" value="1"/>
</dbReference>
<dbReference type="AlphaFoldDB" id="A0A561D594"/>
<dbReference type="PANTHER" id="PTHR18964:SF149">
    <property type="entry name" value="BIFUNCTIONAL UDP-N-ACETYLGLUCOSAMINE 2-EPIMERASE_N-ACETYLMANNOSAMINE KINASE"/>
    <property type="match status" value="1"/>
</dbReference>
<dbReference type="PANTHER" id="PTHR18964">
    <property type="entry name" value="ROK (REPRESSOR, ORF, KINASE) FAMILY"/>
    <property type="match status" value="1"/>
</dbReference>
<gene>
    <name evidence="2" type="ORF">FB550_10930</name>
</gene>
<accession>A0A561D594</accession>
<evidence type="ECO:0000256" key="1">
    <source>
        <dbReference type="ARBA" id="ARBA00006479"/>
    </source>
</evidence>
<dbReference type="InterPro" id="IPR043129">
    <property type="entry name" value="ATPase_NBD"/>
</dbReference>
<comment type="caution">
    <text evidence="2">The sequence shown here is derived from an EMBL/GenBank/DDBJ whole genome shotgun (WGS) entry which is preliminary data.</text>
</comment>
<dbReference type="SUPFAM" id="SSF53067">
    <property type="entry name" value="Actin-like ATPase domain"/>
    <property type="match status" value="1"/>
</dbReference>
<organism evidence="2 3">
    <name type="scientific">Neobacillus bataviensis</name>
    <dbReference type="NCBI Taxonomy" id="220685"/>
    <lineage>
        <taxon>Bacteria</taxon>
        <taxon>Bacillati</taxon>
        <taxon>Bacillota</taxon>
        <taxon>Bacilli</taxon>
        <taxon>Bacillales</taxon>
        <taxon>Bacillaceae</taxon>
        <taxon>Neobacillus</taxon>
    </lineage>
</organism>
<proteinExistence type="inferred from homology"/>
<comment type="similarity">
    <text evidence="1">Belongs to the ROK (NagC/XylR) family.</text>
</comment>